<accession>A0A9D7SY19</accession>
<feature type="transmembrane region" description="Helical" evidence="2">
    <location>
        <begin position="12"/>
        <end position="31"/>
    </location>
</feature>
<name>A0A9D7SY19_9BACT</name>
<evidence type="ECO:0008006" key="5">
    <source>
        <dbReference type="Google" id="ProtNLM"/>
    </source>
</evidence>
<dbReference type="EMBL" id="JADKGY010000025">
    <property type="protein sequence ID" value="MBK9983765.1"/>
    <property type="molecule type" value="Genomic_DNA"/>
</dbReference>
<feature type="compositionally biased region" description="Polar residues" evidence="1">
    <location>
        <begin position="117"/>
        <end position="128"/>
    </location>
</feature>
<feature type="compositionally biased region" description="Polar residues" evidence="1">
    <location>
        <begin position="90"/>
        <end position="100"/>
    </location>
</feature>
<proteinExistence type="predicted"/>
<feature type="region of interest" description="Disordered" evidence="1">
    <location>
        <begin position="60"/>
        <end position="160"/>
    </location>
</feature>
<evidence type="ECO:0000256" key="2">
    <source>
        <dbReference type="SAM" id="Phobius"/>
    </source>
</evidence>
<comment type="caution">
    <text evidence="3">The sequence shown here is derived from an EMBL/GenBank/DDBJ whole genome shotgun (WGS) entry which is preliminary data.</text>
</comment>
<evidence type="ECO:0000313" key="3">
    <source>
        <dbReference type="EMBL" id="MBK9983765.1"/>
    </source>
</evidence>
<evidence type="ECO:0000313" key="4">
    <source>
        <dbReference type="Proteomes" id="UP000808337"/>
    </source>
</evidence>
<protein>
    <recommendedName>
        <fullName evidence="5">Energy transducer TonB</fullName>
    </recommendedName>
</protein>
<evidence type="ECO:0000256" key="1">
    <source>
        <dbReference type="SAM" id="MobiDB-lite"/>
    </source>
</evidence>
<keyword evidence="2" id="KW-0812">Transmembrane</keyword>
<sequence length="258" mass="27740">MKTQNVTQKKSIQWSFGVHAALLLLGFLPFAHQMAKEEPKEVLVELGYVEMPQIVEAGSQGLQARSPIFNETPEPTADKPTDNPVPVDETNPTTETTVADNVSLIPSDVTSNDDTEVTASESNTTGTDAETHADGGGEGSPIEGNQQGAATAGDGGGGDGLEGNGVITRRVIYREDISKAAKVNGRVTLNICINRQGRVVYVAYDPEKTTITDHDVINQASHLAAKYRFEEKYSGPVKECGQLTFIFSIEKPLVAEFF</sequence>
<dbReference type="Proteomes" id="UP000808337">
    <property type="component" value="Unassembled WGS sequence"/>
</dbReference>
<gene>
    <name evidence="3" type="ORF">IPP15_15575</name>
</gene>
<keyword evidence="2" id="KW-0472">Membrane</keyword>
<dbReference type="AlphaFoldDB" id="A0A9D7SY19"/>
<reference evidence="3 4" key="1">
    <citation type="submission" date="2020-10" db="EMBL/GenBank/DDBJ databases">
        <title>Connecting structure to function with the recovery of over 1000 high-quality activated sludge metagenome-assembled genomes encoding full-length rRNA genes using long-read sequencing.</title>
        <authorList>
            <person name="Singleton C.M."/>
            <person name="Petriglieri F."/>
            <person name="Kristensen J.M."/>
            <person name="Kirkegaard R.H."/>
            <person name="Michaelsen T.Y."/>
            <person name="Andersen M.H."/>
            <person name="Karst S.M."/>
            <person name="Dueholm M.S."/>
            <person name="Nielsen P.H."/>
            <person name="Albertsen M."/>
        </authorList>
    </citation>
    <scope>NUCLEOTIDE SEQUENCE [LARGE SCALE GENOMIC DNA]</scope>
    <source>
        <strain evidence="3">Ribe_18-Q3-R11-54_MAXAC.273</strain>
    </source>
</reference>
<keyword evidence="2" id="KW-1133">Transmembrane helix</keyword>
<organism evidence="3 4">
    <name type="scientific">Candidatus Opimibacter skivensis</name>
    <dbReference type="NCBI Taxonomy" id="2982028"/>
    <lineage>
        <taxon>Bacteria</taxon>
        <taxon>Pseudomonadati</taxon>
        <taxon>Bacteroidota</taxon>
        <taxon>Saprospiria</taxon>
        <taxon>Saprospirales</taxon>
        <taxon>Saprospiraceae</taxon>
        <taxon>Candidatus Opimibacter</taxon>
    </lineage>
</organism>